<evidence type="ECO:0000256" key="1">
    <source>
        <dbReference type="ARBA" id="ARBA00023267"/>
    </source>
</evidence>
<dbReference type="PANTHER" id="PTHR45266">
    <property type="entry name" value="OXALOACETATE DECARBOXYLASE ALPHA CHAIN"/>
    <property type="match status" value="1"/>
</dbReference>
<evidence type="ECO:0000259" key="2">
    <source>
        <dbReference type="PROSITE" id="PS50968"/>
    </source>
</evidence>
<name>A0ABT5VLH4_9BACI</name>
<dbReference type="InterPro" id="IPR000089">
    <property type="entry name" value="Biotin_lipoyl"/>
</dbReference>
<reference evidence="3" key="1">
    <citation type="submission" date="2024-05" db="EMBL/GenBank/DDBJ databases">
        <title>Alkalihalobacillus sp. strain MEB203 novel alkaliphilic bacterium from Lonar Lake, India.</title>
        <authorList>
            <person name="Joshi A."/>
            <person name="Thite S."/>
            <person name="Mengade P."/>
        </authorList>
    </citation>
    <scope>NUCLEOTIDE SEQUENCE</scope>
    <source>
        <strain evidence="3">MEB 203</strain>
    </source>
</reference>
<keyword evidence="4" id="KW-1185">Reference proteome</keyword>
<feature type="domain" description="Lipoyl-binding" evidence="2">
    <location>
        <begin position="1"/>
        <end position="70"/>
    </location>
</feature>
<dbReference type="Pfam" id="PF00364">
    <property type="entry name" value="Biotin_lipoyl"/>
    <property type="match status" value="1"/>
</dbReference>
<dbReference type="PROSITE" id="PS50968">
    <property type="entry name" value="BIOTINYL_LIPOYL"/>
    <property type="match status" value="1"/>
</dbReference>
<dbReference type="CDD" id="cd06850">
    <property type="entry name" value="biotinyl_domain"/>
    <property type="match status" value="1"/>
</dbReference>
<dbReference type="Gene3D" id="2.40.50.100">
    <property type="match status" value="1"/>
</dbReference>
<proteinExistence type="predicted"/>
<gene>
    <name evidence="3" type="ORF">N7Z68_23600</name>
</gene>
<accession>A0ABT5VLH4</accession>
<protein>
    <submittedName>
        <fullName evidence="3">Biotin/lipoyl-binding carrier protein</fullName>
    </submittedName>
</protein>
<dbReference type="PANTHER" id="PTHR45266:SF3">
    <property type="entry name" value="OXALOACETATE DECARBOXYLASE ALPHA CHAIN"/>
    <property type="match status" value="1"/>
</dbReference>
<organism evidence="3 4">
    <name type="scientific">Alkalihalobacterium chitinilyticum</name>
    <dbReference type="NCBI Taxonomy" id="2980103"/>
    <lineage>
        <taxon>Bacteria</taxon>
        <taxon>Bacillati</taxon>
        <taxon>Bacillota</taxon>
        <taxon>Bacilli</taxon>
        <taxon>Bacillales</taxon>
        <taxon>Bacillaceae</taxon>
        <taxon>Alkalihalobacterium</taxon>
    </lineage>
</organism>
<evidence type="ECO:0000313" key="3">
    <source>
        <dbReference type="EMBL" id="MDE5416290.1"/>
    </source>
</evidence>
<dbReference type="InterPro" id="IPR011053">
    <property type="entry name" value="Single_hybrid_motif"/>
</dbReference>
<evidence type="ECO:0000313" key="4">
    <source>
        <dbReference type="Proteomes" id="UP001148125"/>
    </source>
</evidence>
<dbReference type="RefSeq" id="WP_275120891.1">
    <property type="nucleotide sequence ID" value="NZ_JAOTPO010000031.1"/>
</dbReference>
<dbReference type="EMBL" id="JAOTPO010000031">
    <property type="protein sequence ID" value="MDE5416290.1"/>
    <property type="molecule type" value="Genomic_DNA"/>
</dbReference>
<comment type="caution">
    <text evidence="3">The sequence shown here is derived from an EMBL/GenBank/DDBJ whole genome shotgun (WGS) entry which is preliminary data.</text>
</comment>
<sequence>MIEIQASMSGNVWKVEVKENDVVKEGDVLVILESMKMEIPIEATHDGIVASIKVAEGDFVQEDDVIATINNS</sequence>
<keyword evidence="1" id="KW-0092">Biotin</keyword>
<dbReference type="NCBIfam" id="NF004547">
    <property type="entry name" value="PRK05889.1"/>
    <property type="match status" value="1"/>
</dbReference>
<dbReference type="Proteomes" id="UP001148125">
    <property type="component" value="Unassembled WGS sequence"/>
</dbReference>
<dbReference type="SUPFAM" id="SSF51230">
    <property type="entry name" value="Single hybrid motif"/>
    <property type="match status" value="1"/>
</dbReference>
<dbReference type="InterPro" id="IPR050709">
    <property type="entry name" value="Biotin_Carboxyl_Carrier/Decarb"/>
</dbReference>